<dbReference type="Proteomes" id="UP000326979">
    <property type="component" value="Unassembled WGS sequence"/>
</dbReference>
<keyword evidence="5" id="KW-0408">Iron</keyword>
<evidence type="ECO:0000256" key="5">
    <source>
        <dbReference type="ARBA" id="ARBA00023004"/>
    </source>
</evidence>
<dbReference type="InterPro" id="IPR007197">
    <property type="entry name" value="rSAM"/>
</dbReference>
<dbReference type="SFLD" id="SFLDS00029">
    <property type="entry name" value="Radical_SAM"/>
    <property type="match status" value="1"/>
</dbReference>
<keyword evidence="2" id="KW-0004">4Fe-4S</keyword>
<dbReference type="GO" id="GO:0046872">
    <property type="term" value="F:metal ion binding"/>
    <property type="evidence" value="ECO:0007669"/>
    <property type="project" value="UniProtKB-KW"/>
</dbReference>
<comment type="cofactor">
    <cofactor evidence="1">
        <name>[4Fe-4S] cluster</name>
        <dbReference type="ChEBI" id="CHEBI:49883"/>
    </cofactor>
</comment>
<name>A0A5N8WEZ9_9ACTN</name>
<keyword evidence="6" id="KW-0411">Iron-sulfur</keyword>
<comment type="caution">
    <text evidence="7">The sequence shown here is derived from an EMBL/GenBank/DDBJ whole genome shotgun (WGS) entry which is preliminary data.</text>
</comment>
<keyword evidence="4" id="KW-0479">Metal-binding</keyword>
<protein>
    <submittedName>
        <fullName evidence="7">Radical SAM protein</fullName>
    </submittedName>
</protein>
<keyword evidence="8" id="KW-1185">Reference proteome</keyword>
<organism evidence="7 8">
    <name type="scientific">Streptomyces phyllanthi</name>
    <dbReference type="NCBI Taxonomy" id="1803180"/>
    <lineage>
        <taxon>Bacteria</taxon>
        <taxon>Bacillati</taxon>
        <taxon>Actinomycetota</taxon>
        <taxon>Actinomycetes</taxon>
        <taxon>Kitasatosporales</taxon>
        <taxon>Streptomycetaceae</taxon>
        <taxon>Streptomyces</taxon>
    </lineage>
</organism>
<reference evidence="7 8" key="1">
    <citation type="submission" date="2019-07" db="EMBL/GenBank/DDBJ databases">
        <title>New species of Amycolatopsis and Streptomyces.</title>
        <authorList>
            <person name="Duangmal K."/>
            <person name="Teo W.F.A."/>
            <person name="Lipun K."/>
        </authorList>
    </citation>
    <scope>NUCLEOTIDE SEQUENCE [LARGE SCALE GENOMIC DNA]</scope>
    <source>
        <strain evidence="7 8">TISTR 2346</strain>
    </source>
</reference>
<proteinExistence type="predicted"/>
<dbReference type="InterPro" id="IPR013785">
    <property type="entry name" value="Aldolase_TIM"/>
</dbReference>
<evidence type="ECO:0000313" key="8">
    <source>
        <dbReference type="Proteomes" id="UP000326979"/>
    </source>
</evidence>
<gene>
    <name evidence="7" type="ORF">FNH04_34105</name>
</gene>
<dbReference type="AlphaFoldDB" id="A0A5N8WEZ9"/>
<dbReference type="PANTHER" id="PTHR30352">
    <property type="entry name" value="PYRUVATE FORMATE-LYASE-ACTIVATING ENZYME"/>
    <property type="match status" value="1"/>
</dbReference>
<dbReference type="PANTHER" id="PTHR30352:SF2">
    <property type="entry name" value="ANAEROBIC RIBONUCLEOSIDE-TRIPHOSPHATE REDUCTASE-ACTIVATING PROTEIN"/>
    <property type="match status" value="1"/>
</dbReference>
<dbReference type="OrthoDB" id="9782387at2"/>
<evidence type="ECO:0000313" key="7">
    <source>
        <dbReference type="EMBL" id="MPY44755.1"/>
    </source>
</evidence>
<dbReference type="Pfam" id="PF13353">
    <property type="entry name" value="Fer4_12"/>
    <property type="match status" value="1"/>
</dbReference>
<dbReference type="EMBL" id="VJZE01000359">
    <property type="protein sequence ID" value="MPY44755.1"/>
    <property type="molecule type" value="Genomic_DNA"/>
</dbReference>
<dbReference type="Gene3D" id="3.20.20.70">
    <property type="entry name" value="Aldolase class I"/>
    <property type="match status" value="1"/>
</dbReference>
<sequence length="198" mass="20587">MAVVGGPAAAGPRWRLHSTLARSEANGPGVRFVVWSQGCGLACAGCFNPDTHAPEGADVRRVADVVGEVLATDGIEGVTLTGGEPLEQPEATGAFCAAIRRRTDLGIIVLTGFTRAEVEGDARRAAAVADADLVIAGRYNERLRLGSGLRGSSNKEYWALTGRYTAADLAGVPEAEFVIGADGSVTLTGMHRWEGGPR</sequence>
<dbReference type="SUPFAM" id="SSF102114">
    <property type="entry name" value="Radical SAM enzymes"/>
    <property type="match status" value="1"/>
</dbReference>
<dbReference type="InterPro" id="IPR058240">
    <property type="entry name" value="rSAM_sf"/>
</dbReference>
<dbReference type="InterPro" id="IPR034457">
    <property type="entry name" value="Organic_radical-activating"/>
</dbReference>
<evidence type="ECO:0000256" key="1">
    <source>
        <dbReference type="ARBA" id="ARBA00001966"/>
    </source>
</evidence>
<accession>A0A5N8WEZ9</accession>
<evidence type="ECO:0000256" key="4">
    <source>
        <dbReference type="ARBA" id="ARBA00022723"/>
    </source>
</evidence>
<evidence type="ECO:0000256" key="2">
    <source>
        <dbReference type="ARBA" id="ARBA00022485"/>
    </source>
</evidence>
<evidence type="ECO:0000256" key="3">
    <source>
        <dbReference type="ARBA" id="ARBA00022691"/>
    </source>
</evidence>
<dbReference type="GO" id="GO:0004748">
    <property type="term" value="F:ribonucleoside-diphosphate reductase activity, thioredoxin disulfide as acceptor"/>
    <property type="evidence" value="ECO:0007669"/>
    <property type="project" value="TreeGrafter"/>
</dbReference>
<dbReference type="RefSeq" id="WP_152789713.1">
    <property type="nucleotide sequence ID" value="NZ_BAABEQ010000084.1"/>
</dbReference>
<dbReference type="CDD" id="cd01335">
    <property type="entry name" value="Radical_SAM"/>
    <property type="match status" value="1"/>
</dbReference>
<dbReference type="GO" id="GO:0051539">
    <property type="term" value="F:4 iron, 4 sulfur cluster binding"/>
    <property type="evidence" value="ECO:0007669"/>
    <property type="project" value="UniProtKB-KW"/>
</dbReference>
<evidence type="ECO:0000256" key="6">
    <source>
        <dbReference type="ARBA" id="ARBA00023014"/>
    </source>
</evidence>
<keyword evidence="3" id="KW-0949">S-adenosyl-L-methionine</keyword>